<dbReference type="SUPFAM" id="SSF50978">
    <property type="entry name" value="WD40 repeat-like"/>
    <property type="match status" value="2"/>
</dbReference>
<feature type="compositionally biased region" description="Basic residues" evidence="5">
    <location>
        <begin position="702"/>
        <end position="727"/>
    </location>
</feature>
<feature type="compositionally biased region" description="Acidic residues" evidence="5">
    <location>
        <begin position="640"/>
        <end position="664"/>
    </location>
</feature>
<feature type="region of interest" description="Disordered" evidence="5">
    <location>
        <begin position="1"/>
        <end position="74"/>
    </location>
</feature>
<evidence type="ECO:0000256" key="4">
    <source>
        <dbReference type="SAM" id="Coils"/>
    </source>
</evidence>
<protein>
    <recommendedName>
        <fullName evidence="6">F-box domain-containing protein</fullName>
    </recommendedName>
</protein>
<organism evidence="7">
    <name type="scientific">Psilocybe cubensis</name>
    <name type="common">Psychedelic mushroom</name>
    <name type="synonym">Stropharia cubensis</name>
    <dbReference type="NCBI Taxonomy" id="181762"/>
    <lineage>
        <taxon>Eukaryota</taxon>
        <taxon>Fungi</taxon>
        <taxon>Dikarya</taxon>
        <taxon>Basidiomycota</taxon>
        <taxon>Agaricomycotina</taxon>
        <taxon>Agaricomycetes</taxon>
        <taxon>Agaricomycetidae</taxon>
        <taxon>Agaricales</taxon>
        <taxon>Agaricineae</taxon>
        <taxon>Strophariaceae</taxon>
        <taxon>Psilocybe</taxon>
    </lineage>
</organism>
<feature type="repeat" description="WD" evidence="3">
    <location>
        <begin position="775"/>
        <end position="798"/>
    </location>
</feature>
<keyword evidence="4" id="KW-0175">Coiled coil</keyword>
<reference evidence="7" key="1">
    <citation type="submission" date="2021-02" db="EMBL/GenBank/DDBJ databases">
        <title>Psilocybe cubensis genome.</title>
        <authorList>
            <person name="Mckernan K.J."/>
            <person name="Crawford S."/>
            <person name="Trippe A."/>
            <person name="Kane L.T."/>
            <person name="Mclaughlin S."/>
        </authorList>
    </citation>
    <scope>NUCLEOTIDE SEQUENCE [LARGE SCALE GENOMIC DNA]</scope>
    <source>
        <strain evidence="7">MGC-MH-2018</strain>
    </source>
</reference>
<dbReference type="Pfam" id="PF00400">
    <property type="entry name" value="WD40"/>
    <property type="match status" value="2"/>
</dbReference>
<feature type="compositionally biased region" description="Basic and acidic residues" evidence="5">
    <location>
        <begin position="399"/>
        <end position="416"/>
    </location>
</feature>
<dbReference type="InterPro" id="IPR020472">
    <property type="entry name" value="WD40_PAC1"/>
</dbReference>
<feature type="domain" description="F-box" evidence="6">
    <location>
        <begin position="145"/>
        <end position="192"/>
    </location>
</feature>
<dbReference type="PROSITE" id="PS50181">
    <property type="entry name" value="FBOX"/>
    <property type="match status" value="1"/>
</dbReference>
<dbReference type="Pfam" id="PF12937">
    <property type="entry name" value="F-box-like"/>
    <property type="match status" value="1"/>
</dbReference>
<dbReference type="PANTHER" id="PTHR19848:SF8">
    <property type="entry name" value="F-BOX AND WD REPEAT DOMAIN CONTAINING 7"/>
    <property type="match status" value="1"/>
</dbReference>
<feature type="compositionally biased region" description="Low complexity" evidence="5">
    <location>
        <begin position="627"/>
        <end position="639"/>
    </location>
</feature>
<feature type="region of interest" description="Disordered" evidence="5">
    <location>
        <begin position="1110"/>
        <end position="1152"/>
    </location>
</feature>
<keyword evidence="1 3" id="KW-0853">WD repeat</keyword>
<dbReference type="InterPro" id="IPR015943">
    <property type="entry name" value="WD40/YVTN_repeat-like_dom_sf"/>
</dbReference>
<dbReference type="InterPro" id="IPR001810">
    <property type="entry name" value="F-box_dom"/>
</dbReference>
<dbReference type="OrthoDB" id="190105at2759"/>
<evidence type="ECO:0000256" key="1">
    <source>
        <dbReference type="ARBA" id="ARBA00022574"/>
    </source>
</evidence>
<feature type="compositionally biased region" description="Gly residues" evidence="5">
    <location>
        <begin position="1129"/>
        <end position="1142"/>
    </location>
</feature>
<evidence type="ECO:0000256" key="5">
    <source>
        <dbReference type="SAM" id="MobiDB-lite"/>
    </source>
</evidence>
<name>A0A8H8CHW9_PSICU</name>
<dbReference type="InterPro" id="IPR036322">
    <property type="entry name" value="WD40_repeat_dom_sf"/>
</dbReference>
<dbReference type="InterPro" id="IPR036047">
    <property type="entry name" value="F-box-like_dom_sf"/>
</dbReference>
<feature type="compositionally biased region" description="Basic residues" evidence="5">
    <location>
        <begin position="417"/>
        <end position="429"/>
    </location>
</feature>
<dbReference type="Gene3D" id="1.20.1280.50">
    <property type="match status" value="1"/>
</dbReference>
<feature type="repeat" description="WD" evidence="3">
    <location>
        <begin position="799"/>
        <end position="840"/>
    </location>
</feature>
<evidence type="ECO:0000256" key="3">
    <source>
        <dbReference type="PROSITE-ProRule" id="PRU00221"/>
    </source>
</evidence>
<dbReference type="InterPro" id="IPR001680">
    <property type="entry name" value="WD40_rpt"/>
</dbReference>
<dbReference type="InterPro" id="IPR019775">
    <property type="entry name" value="WD40_repeat_CS"/>
</dbReference>
<dbReference type="SMART" id="SM00320">
    <property type="entry name" value="WD40"/>
    <property type="match status" value="6"/>
</dbReference>
<feature type="compositionally biased region" description="Basic residues" evidence="5">
    <location>
        <begin position="437"/>
        <end position="456"/>
    </location>
</feature>
<feature type="compositionally biased region" description="Low complexity" evidence="5">
    <location>
        <begin position="460"/>
        <end position="482"/>
    </location>
</feature>
<feature type="compositionally biased region" description="Basic and acidic residues" evidence="5">
    <location>
        <begin position="577"/>
        <end position="593"/>
    </location>
</feature>
<sequence>MPSDSHHHHHHRHRQHQHRHHHHHQHTANDPRGDASVPSSSAVAATETARPRDQVKRRRRPTISNTPPSTLTSTTAAAANLETNELPAQHPNNILIEDPRRAYLTAVLAACTQSELRFLLHAIPPLLTSATESASLQTLPPAPPTDPFTRLPPELALHILSLTYCARTVTRATRVSRRWYRLARDESVWRVMCAVYGFGGFEGARGVWEVREGKKRERERLRASREVEKERKVEEEIDDEEEEDGEKLYAKIKAEEDEKKGKKRPHHTEHVSAYTYRRHFKCTYILRSNWERGGHILKTHALPILTPSPTPSPSLGPSSSSHAHTHAHAHLPPSSDSGTVTALALDRDWIVVGFANALVRVYSASKGVLCRTLVGHKAGVWCVCLVGAGGVGDGEGDGDGTRNGDGEKEVREEEAHARHHSVPTRRRRSSVSVSVSKHSKPKKEHTHAHVHGHGHHLKDSASTASASTSLSTSASTSTLGLSKVSKLTLFDGDADPKGKGKSKDNSKGVDRSKSKSRSAHEFRLYLTSNSDAAAEEGEREGGDRKSKGKGKLKEQEHAKDSTSSLDRTTARSKTKVSTRDSESDSAYRSETRARARTQPRLHSSGGTSGTGVISPAMQRALGLTDVDGSSSESGSSSSSGEEEEEEDDDTEGEITRDEEEEEEAMASAPLLRHERRGQAEGEGEGEDEVYPTSAPPWTSSKHPSRHKRRHRERHDHDRNHRHRRSRRASTYALHADPDHSQQNWRDFGATGAPDTSDTMGTGTGATRGWGQPHALVVSGGCDKVVKVWDVVSGQCIYTLHGHRSTIRAMRMVDGTPLAITASRDGTMRVWDVRRGCAVRVLEGHEDSVRCLEVAIDFVMADDGDDGGVDGENERGDGGGGEKKKVRVRAVSGSYDRTLRLWDISTGKCIHVLRGHLHQVYCVAFDGVRIASGGLDTTIRIWNAETGQCTALLQGHTALVCELRLVSSPPPPPSLPRKQAHSQPLLISASAAGALIAFDLGTLRARYTLPGAHRGSVTALQVVEVHPPWMPASSSVSDSDLELGGLDSSLAAPSATAPIEIEQEQGQIDDHNPSHNSLHPYLLTAGTDGLAQLFCLQTGEFIRVLSGDGAPGGGSGGRSASGIGSHLSTGGNGSNGDNGGRGNRGAAQNDTVWKAGAGGGTGAETCAIMCRRGTKTVVEIWGMGVKAERVARTGRG</sequence>
<keyword evidence="2" id="KW-0677">Repeat</keyword>
<dbReference type="PROSITE" id="PS50294">
    <property type="entry name" value="WD_REPEATS_REGION"/>
    <property type="match status" value="2"/>
</dbReference>
<evidence type="ECO:0000259" key="6">
    <source>
        <dbReference type="PROSITE" id="PS50181"/>
    </source>
</evidence>
<feature type="region of interest" description="Disordered" evidence="5">
    <location>
        <begin position="392"/>
        <end position="759"/>
    </location>
</feature>
<dbReference type="EMBL" id="JAFIQS010000008">
    <property type="protein sequence ID" value="KAG5166113.1"/>
    <property type="molecule type" value="Genomic_DNA"/>
</dbReference>
<feature type="compositionally biased region" description="Low complexity" evidence="5">
    <location>
        <begin position="35"/>
        <end position="45"/>
    </location>
</feature>
<gene>
    <name evidence="7" type="ORF">JR316_008187</name>
</gene>
<evidence type="ECO:0000313" key="7">
    <source>
        <dbReference type="EMBL" id="KAG5166113.1"/>
    </source>
</evidence>
<comment type="caution">
    <text evidence="7">The sequence shown here is derived from an EMBL/GenBank/DDBJ whole genome shotgun (WGS) entry which is preliminary data.</text>
</comment>
<feature type="repeat" description="WD" evidence="3">
    <location>
        <begin position="890"/>
        <end position="911"/>
    </location>
</feature>
<dbReference type="CDD" id="cd00200">
    <property type="entry name" value="WD40"/>
    <property type="match status" value="1"/>
</dbReference>
<dbReference type="PRINTS" id="PR00320">
    <property type="entry name" value="GPROTEINBRPT"/>
</dbReference>
<evidence type="ECO:0000256" key="2">
    <source>
        <dbReference type="ARBA" id="ARBA00022737"/>
    </source>
</evidence>
<dbReference type="SUPFAM" id="SSF81383">
    <property type="entry name" value="F-box domain"/>
    <property type="match status" value="1"/>
</dbReference>
<dbReference type="PROSITE" id="PS00678">
    <property type="entry name" value="WD_REPEATS_1"/>
    <property type="match status" value="2"/>
</dbReference>
<dbReference type="AlphaFoldDB" id="A0A8H8CHW9"/>
<dbReference type="PANTHER" id="PTHR19848">
    <property type="entry name" value="WD40 REPEAT PROTEIN"/>
    <property type="match status" value="1"/>
</dbReference>
<dbReference type="Gene3D" id="2.130.10.10">
    <property type="entry name" value="YVTN repeat-like/Quinoprotein amine dehydrogenase"/>
    <property type="match status" value="2"/>
</dbReference>
<feature type="compositionally biased region" description="Basic and acidic residues" evidence="5">
    <location>
        <begin position="494"/>
        <end position="523"/>
    </location>
</feature>
<dbReference type="PROSITE" id="PS50082">
    <property type="entry name" value="WD_REPEATS_2"/>
    <property type="match status" value="4"/>
</dbReference>
<feature type="repeat" description="WD" evidence="3">
    <location>
        <begin position="912"/>
        <end position="951"/>
    </location>
</feature>
<feature type="compositionally biased region" description="Basic residues" evidence="5">
    <location>
        <begin position="1"/>
        <end position="26"/>
    </location>
</feature>
<feature type="compositionally biased region" description="Low complexity" evidence="5">
    <location>
        <begin position="64"/>
        <end position="74"/>
    </location>
</feature>
<feature type="coiled-coil region" evidence="4">
    <location>
        <begin position="211"/>
        <end position="243"/>
    </location>
</feature>
<proteinExistence type="predicted"/>
<feature type="region of interest" description="Disordered" evidence="5">
    <location>
        <begin position="304"/>
        <end position="338"/>
    </location>
</feature>
<accession>A0A8H8CHW9</accession>
<feature type="compositionally biased region" description="Basic and acidic residues" evidence="5">
    <location>
        <begin position="539"/>
        <end position="560"/>
    </location>
</feature>